<comment type="similarity">
    <text evidence="1">Belongs to the methyltransferase superfamily.</text>
</comment>
<evidence type="ECO:0000313" key="6">
    <source>
        <dbReference type="Proteomes" id="UP000789390"/>
    </source>
</evidence>
<dbReference type="AlphaFoldDB" id="A0A8J2S788"/>
<dbReference type="PANTHER" id="PTHR44942">
    <property type="entry name" value="METHYLTRANSF_11 DOMAIN-CONTAINING PROTEIN"/>
    <property type="match status" value="1"/>
</dbReference>
<comment type="caution">
    <text evidence="5">The sequence shown here is derived from an EMBL/GenBank/DDBJ whole genome shotgun (WGS) entry which is preliminary data.</text>
</comment>
<evidence type="ECO:0000313" key="5">
    <source>
        <dbReference type="EMBL" id="CAH0111991.1"/>
    </source>
</evidence>
<evidence type="ECO:0000256" key="3">
    <source>
        <dbReference type="ARBA" id="ARBA00022679"/>
    </source>
</evidence>
<dbReference type="InterPro" id="IPR029063">
    <property type="entry name" value="SAM-dependent_MTases_sf"/>
</dbReference>
<evidence type="ECO:0000256" key="2">
    <source>
        <dbReference type="ARBA" id="ARBA00022603"/>
    </source>
</evidence>
<organism evidence="5 6">
    <name type="scientific">Daphnia galeata</name>
    <dbReference type="NCBI Taxonomy" id="27404"/>
    <lineage>
        <taxon>Eukaryota</taxon>
        <taxon>Metazoa</taxon>
        <taxon>Ecdysozoa</taxon>
        <taxon>Arthropoda</taxon>
        <taxon>Crustacea</taxon>
        <taxon>Branchiopoda</taxon>
        <taxon>Diplostraca</taxon>
        <taxon>Cladocera</taxon>
        <taxon>Anomopoda</taxon>
        <taxon>Daphniidae</taxon>
        <taxon>Daphnia</taxon>
    </lineage>
</organism>
<dbReference type="SUPFAM" id="SSF53335">
    <property type="entry name" value="S-adenosyl-L-methionine-dependent methyltransferases"/>
    <property type="match status" value="1"/>
</dbReference>
<dbReference type="OrthoDB" id="506498at2759"/>
<dbReference type="CDD" id="cd02440">
    <property type="entry name" value="AdoMet_MTases"/>
    <property type="match status" value="1"/>
</dbReference>
<feature type="domain" description="Methyltransferase type 11" evidence="4">
    <location>
        <begin position="51"/>
        <end position="143"/>
    </location>
</feature>
<accession>A0A8J2S788</accession>
<reference evidence="5" key="1">
    <citation type="submission" date="2021-11" db="EMBL/GenBank/DDBJ databases">
        <authorList>
            <person name="Schell T."/>
        </authorList>
    </citation>
    <scope>NUCLEOTIDE SEQUENCE</scope>
    <source>
        <strain evidence="5">M5</strain>
    </source>
</reference>
<evidence type="ECO:0000259" key="4">
    <source>
        <dbReference type="Pfam" id="PF08241"/>
    </source>
</evidence>
<dbReference type="PANTHER" id="PTHR44942:SF4">
    <property type="entry name" value="METHYLTRANSFERASE TYPE 11 DOMAIN-CONTAINING PROTEIN"/>
    <property type="match status" value="1"/>
</dbReference>
<dbReference type="Gene3D" id="3.40.50.150">
    <property type="entry name" value="Vaccinia Virus protein VP39"/>
    <property type="match status" value="1"/>
</dbReference>
<proteinExistence type="inferred from homology"/>
<keyword evidence="6" id="KW-1185">Reference proteome</keyword>
<gene>
    <name evidence="5" type="ORF">DGAL_LOCUS15648</name>
</gene>
<keyword evidence="3" id="KW-0808">Transferase</keyword>
<name>A0A8J2S788_9CRUS</name>
<sequence length="276" mass="31240">MTTKEWSSRGYESSVIASRYIDYRPKPPTRLSDRIVEFLKEKYNGDLTLCVDAGCGSGQCSLLFSSHFKKVLATDISVSQIEVAKSHNHSSNIEFVASPAEQCPIEDGSAQIVNASVAAHWFDLPAFFNEADRILCPNGIVAISAYAPLLEFVHPTASEELGEAMKLFYRVRLGDYWASGVRIVENEYKSITIPYEDFVREEFYVEDCQTLSYLMNFFSSWCIYNNYCEVNGEAAGKEILQEFANNCLKALGSTQEPHECEVKFKFKYFLLMAHKP</sequence>
<dbReference type="EMBL" id="CAKKLH010000319">
    <property type="protein sequence ID" value="CAH0111991.1"/>
    <property type="molecule type" value="Genomic_DNA"/>
</dbReference>
<dbReference type="GO" id="GO:0032259">
    <property type="term" value="P:methylation"/>
    <property type="evidence" value="ECO:0007669"/>
    <property type="project" value="UniProtKB-KW"/>
</dbReference>
<keyword evidence="2" id="KW-0489">Methyltransferase</keyword>
<dbReference type="GO" id="GO:0008757">
    <property type="term" value="F:S-adenosylmethionine-dependent methyltransferase activity"/>
    <property type="evidence" value="ECO:0007669"/>
    <property type="project" value="InterPro"/>
</dbReference>
<dbReference type="Pfam" id="PF08241">
    <property type="entry name" value="Methyltransf_11"/>
    <property type="match status" value="1"/>
</dbReference>
<evidence type="ECO:0000256" key="1">
    <source>
        <dbReference type="ARBA" id="ARBA00008361"/>
    </source>
</evidence>
<dbReference type="Proteomes" id="UP000789390">
    <property type="component" value="Unassembled WGS sequence"/>
</dbReference>
<dbReference type="InterPro" id="IPR013216">
    <property type="entry name" value="Methyltransf_11"/>
</dbReference>
<protein>
    <recommendedName>
        <fullName evidence="4">Methyltransferase type 11 domain-containing protein</fullName>
    </recommendedName>
</protein>
<dbReference type="InterPro" id="IPR051052">
    <property type="entry name" value="Diverse_substrate_MTase"/>
</dbReference>